<dbReference type="Pfam" id="PF01352">
    <property type="entry name" value="KRAB"/>
    <property type="match status" value="1"/>
</dbReference>
<sequence>MTSQPSVISNSCVTMEHLSHMVERKAWYSQESALSEEEEDTTRPLETVTFKDVAVDLTQEEWEQMKPAQRNLYRDVMLENYSNLVTVGCQVTKPDVIFKLEQEEEPWVMEEEIFGRHCPDRVSPCRPGWSAVAGSQLTASTASRVYAVLLPQPPE</sequence>
<dbReference type="SMART" id="SM00349">
    <property type="entry name" value="KRAB"/>
    <property type="match status" value="1"/>
</dbReference>
<dbReference type="Ensembl" id="ENSMNET00000053813.1">
    <property type="protein sequence ID" value="ENSMNEP00000029413.1"/>
    <property type="gene ID" value="ENSMNEG00000038166.1"/>
</dbReference>
<dbReference type="Gene3D" id="6.10.140.140">
    <property type="match status" value="1"/>
</dbReference>
<dbReference type="InterPro" id="IPR050169">
    <property type="entry name" value="Krueppel_C2H2_ZnF"/>
</dbReference>
<dbReference type="Proteomes" id="UP000233120">
    <property type="component" value="Unassembled WGS sequence"/>
</dbReference>
<dbReference type="GeneTree" id="ENSGT00940000162857"/>
<name>A0A2K6D0H6_MACNE</name>
<dbReference type="Bgee" id="ENSMNEG00000038166">
    <property type="expression patterns" value="Expressed in cerebellum and 12 other cell types or tissues"/>
</dbReference>
<dbReference type="GO" id="GO:0006355">
    <property type="term" value="P:regulation of DNA-templated transcription"/>
    <property type="evidence" value="ECO:0007669"/>
    <property type="project" value="InterPro"/>
</dbReference>
<dbReference type="InterPro" id="IPR036051">
    <property type="entry name" value="KRAB_dom_sf"/>
</dbReference>
<dbReference type="InterPro" id="IPR001909">
    <property type="entry name" value="KRAB"/>
</dbReference>
<feature type="domain" description="KRAB" evidence="1">
    <location>
        <begin position="48"/>
        <end position="119"/>
    </location>
</feature>
<accession>A0A2K6D0H6</accession>
<reference evidence="2" key="1">
    <citation type="submission" date="2025-08" db="UniProtKB">
        <authorList>
            <consortium name="Ensembl"/>
        </authorList>
    </citation>
    <scope>IDENTIFICATION</scope>
</reference>
<evidence type="ECO:0000259" key="1">
    <source>
        <dbReference type="PROSITE" id="PS50805"/>
    </source>
</evidence>
<evidence type="ECO:0000313" key="2">
    <source>
        <dbReference type="Ensembl" id="ENSMNEP00000029413.1"/>
    </source>
</evidence>
<dbReference type="PANTHER" id="PTHR23232">
    <property type="entry name" value="KRAB DOMAIN C2H2 ZINC FINGER"/>
    <property type="match status" value="1"/>
</dbReference>
<evidence type="ECO:0000313" key="3">
    <source>
        <dbReference type="Proteomes" id="UP000233120"/>
    </source>
</evidence>
<proteinExistence type="predicted"/>
<dbReference type="CDD" id="cd07765">
    <property type="entry name" value="KRAB_A-box"/>
    <property type="match status" value="1"/>
</dbReference>
<protein>
    <submittedName>
        <fullName evidence="2">Zinc finger protein 568</fullName>
    </submittedName>
</protein>
<dbReference type="AlphaFoldDB" id="A0A2K6D0H6"/>
<keyword evidence="3" id="KW-1185">Reference proteome</keyword>
<dbReference type="PANTHER" id="PTHR23232:SF163">
    <property type="entry name" value="ZINC FINGER PROTEIN 589"/>
    <property type="match status" value="1"/>
</dbReference>
<dbReference type="SUPFAM" id="SSF109640">
    <property type="entry name" value="KRAB domain (Kruppel-associated box)"/>
    <property type="match status" value="1"/>
</dbReference>
<organism evidence="2 3">
    <name type="scientific">Macaca nemestrina</name>
    <name type="common">Pig-tailed macaque</name>
    <dbReference type="NCBI Taxonomy" id="9545"/>
    <lineage>
        <taxon>Eukaryota</taxon>
        <taxon>Metazoa</taxon>
        <taxon>Chordata</taxon>
        <taxon>Craniata</taxon>
        <taxon>Vertebrata</taxon>
        <taxon>Euteleostomi</taxon>
        <taxon>Mammalia</taxon>
        <taxon>Eutheria</taxon>
        <taxon>Euarchontoglires</taxon>
        <taxon>Primates</taxon>
        <taxon>Haplorrhini</taxon>
        <taxon>Catarrhini</taxon>
        <taxon>Cercopithecidae</taxon>
        <taxon>Cercopithecinae</taxon>
        <taxon>Macaca</taxon>
    </lineage>
</organism>
<gene>
    <name evidence="2" type="primary">ZNF568</name>
</gene>
<dbReference type="PROSITE" id="PS50805">
    <property type="entry name" value="KRAB"/>
    <property type="match status" value="1"/>
</dbReference>
<reference evidence="2" key="2">
    <citation type="submission" date="2025-09" db="UniProtKB">
        <authorList>
            <consortium name="Ensembl"/>
        </authorList>
    </citation>
    <scope>IDENTIFICATION</scope>
</reference>